<evidence type="ECO:0000313" key="2">
    <source>
        <dbReference type="EMBL" id="MDT0581647.1"/>
    </source>
</evidence>
<dbReference type="EMBL" id="JAVRIE010000001">
    <property type="protein sequence ID" value="MDT0581647.1"/>
    <property type="molecule type" value="Genomic_DNA"/>
</dbReference>
<organism evidence="2 3">
    <name type="scientific">Brumicola blandensis</name>
    <dbReference type="NCBI Taxonomy" id="3075611"/>
    <lineage>
        <taxon>Bacteria</taxon>
        <taxon>Pseudomonadati</taxon>
        <taxon>Pseudomonadota</taxon>
        <taxon>Gammaproteobacteria</taxon>
        <taxon>Alteromonadales</taxon>
        <taxon>Alteromonadaceae</taxon>
        <taxon>Brumicola</taxon>
    </lineage>
</organism>
<keyword evidence="1" id="KW-0175">Coiled coil</keyword>
<name>A0AAW8R095_9ALTE</name>
<protein>
    <recommendedName>
        <fullName evidence="4">DNA repair protein</fullName>
    </recommendedName>
</protein>
<reference evidence="2 3" key="1">
    <citation type="submission" date="2023-09" db="EMBL/GenBank/DDBJ databases">
        <authorList>
            <person name="Rey-Velasco X."/>
        </authorList>
    </citation>
    <scope>NUCLEOTIDE SEQUENCE [LARGE SCALE GENOMIC DNA]</scope>
    <source>
        <strain evidence="2 3">W409</strain>
    </source>
</reference>
<sequence>MSYTIVILLIAILIIAGISASAVQQHKERKETQKREEVSRQRAIIDETEAALTAAGQMPVSQQLIAILLKRIHNAIKSSLEKSPNPDLKQRLGETTANLKNVDIAQPPPDQSAFQLPSNDKVIIKYIQAVKKLRVILRSEQGKGNISPKVFAFEDKSLERLQLRVNIETLNKRANDALTSGMQGSARQYLEKAVHALKSHKPQDEYTALRVADFEKVLNSLESAMKEANLAQVAAEKAKESEDIDELFAPKKKW</sequence>
<dbReference type="Proteomes" id="UP001249020">
    <property type="component" value="Unassembled WGS sequence"/>
</dbReference>
<comment type="caution">
    <text evidence="2">The sequence shown here is derived from an EMBL/GenBank/DDBJ whole genome shotgun (WGS) entry which is preliminary data.</text>
</comment>
<evidence type="ECO:0000313" key="3">
    <source>
        <dbReference type="Proteomes" id="UP001249020"/>
    </source>
</evidence>
<accession>A0AAW8R095</accession>
<dbReference type="RefSeq" id="WP_311360426.1">
    <property type="nucleotide sequence ID" value="NZ_JAVRIE010000001.1"/>
</dbReference>
<evidence type="ECO:0000256" key="1">
    <source>
        <dbReference type="SAM" id="Coils"/>
    </source>
</evidence>
<feature type="coiled-coil region" evidence="1">
    <location>
        <begin position="211"/>
        <end position="241"/>
    </location>
</feature>
<proteinExistence type="predicted"/>
<gene>
    <name evidence="2" type="ORF">RM544_03780</name>
</gene>
<keyword evidence="3" id="KW-1185">Reference proteome</keyword>
<dbReference type="AlphaFoldDB" id="A0AAW8R095"/>
<evidence type="ECO:0008006" key="4">
    <source>
        <dbReference type="Google" id="ProtNLM"/>
    </source>
</evidence>